<reference evidence="5" key="2">
    <citation type="journal article" date="2004" name="Development">
        <title>Gene expression profiles of transcription factors and signaling molecules in the ascidian embryo: towards a comprehensive understanding of gene networks.</title>
        <authorList>
            <person name="Imai K.S."/>
            <person name="Hino K."/>
            <person name="Yagi K."/>
            <person name="Satoh N."/>
            <person name="Satou Y."/>
        </authorList>
    </citation>
    <scope>NUCLEOTIDE SEQUENCE</scope>
</reference>
<dbReference type="GO" id="GO:0003700">
    <property type="term" value="F:DNA-binding transcription factor activity"/>
    <property type="evidence" value="ECO:0007669"/>
    <property type="project" value="InterPro"/>
</dbReference>
<evidence type="ECO:0000256" key="2">
    <source>
        <dbReference type="ARBA" id="ARBA00023242"/>
    </source>
</evidence>
<dbReference type="GO" id="GO:0005634">
    <property type="term" value="C:nucleus"/>
    <property type="evidence" value="ECO:0007669"/>
    <property type="project" value="UniProtKB-SubCell"/>
</dbReference>
<reference evidence="5" key="1">
    <citation type="journal article" date="2003" name="Dev. Genes Evol.">
        <title>Genomewide surveys of developmentally relevant genes in Ciona intestinalis.</title>
        <authorList>
            <person name="Satou Y."/>
            <person name="Satoh N."/>
        </authorList>
    </citation>
    <scope>NUCLEOTIDE SEQUENCE</scope>
</reference>
<dbReference type="InterPro" id="IPR036388">
    <property type="entry name" value="WH-like_DNA-bd_sf"/>
</dbReference>
<dbReference type="InterPro" id="IPR036390">
    <property type="entry name" value="WH_DNA-bd_sf"/>
</dbReference>
<name>Q4H316_CIOIN</name>
<evidence type="ECO:0000259" key="4">
    <source>
        <dbReference type="PROSITE" id="PS50039"/>
    </source>
</evidence>
<dbReference type="InterPro" id="IPR050211">
    <property type="entry name" value="FOX_domain-containing"/>
</dbReference>
<gene>
    <name evidence="5" type="primary">Ci-Orphan Fox-5</name>
</gene>
<dbReference type="FunFam" id="1.10.10.10:FF:001085">
    <property type="entry name" value="transcription factor protein isoform X1"/>
    <property type="match status" value="1"/>
</dbReference>
<dbReference type="KEGG" id="cin:778716"/>
<keyword evidence="1 3" id="KW-0238">DNA-binding</keyword>
<dbReference type="SUPFAM" id="SSF46785">
    <property type="entry name" value="Winged helix' DNA-binding domain"/>
    <property type="match status" value="1"/>
</dbReference>
<reference evidence="5" key="3">
    <citation type="submission" date="2005-04" db="EMBL/GenBank/DDBJ databases">
        <title>Expressed genes in Ciona intestinalis.</title>
        <authorList>
            <person name="Satou Y."/>
        </authorList>
    </citation>
    <scope>NUCLEOTIDE SEQUENCE</scope>
</reference>
<dbReference type="Pfam" id="PF00250">
    <property type="entry name" value="Forkhead"/>
    <property type="match status" value="1"/>
</dbReference>
<protein>
    <submittedName>
        <fullName evidence="5">Transcription factor protein</fullName>
    </submittedName>
</protein>
<accession>Q4H316</accession>
<dbReference type="OrthoDB" id="5954824at2759"/>
<keyword evidence="2 3" id="KW-0539">Nucleus</keyword>
<dbReference type="PROSITE" id="PS00658">
    <property type="entry name" value="FORK_HEAD_2"/>
    <property type="match status" value="1"/>
</dbReference>
<dbReference type="PRINTS" id="PR00053">
    <property type="entry name" value="FORKHEAD"/>
</dbReference>
<sequence>MTELGNQICMEETRKPERPYVGLIAEAILDSEAKRLSLGQIYQYLEAKYLYFKLRRGGWKNSIRHNLSLNHCFIKVGRCEDGKGNYWTIHPSYEPAFQRGDFKWRRLSRRRPSRQKQKREEQETNTKLNPTYSYYESFYYQQHNNTFSTTQIDCHLPDVGTITPNPWFPTPLYQPAYYNHQKLYTQLLQDQFNWTNRMISLEKSCVENCAL</sequence>
<comment type="subcellular location">
    <subcellularLocation>
        <location evidence="3">Nucleus</location>
    </subcellularLocation>
</comment>
<dbReference type="GO" id="GO:0043565">
    <property type="term" value="F:sequence-specific DNA binding"/>
    <property type="evidence" value="ECO:0007669"/>
    <property type="project" value="InterPro"/>
</dbReference>
<dbReference type="AlphaFoldDB" id="Q4H316"/>
<evidence type="ECO:0000256" key="1">
    <source>
        <dbReference type="ARBA" id="ARBA00023125"/>
    </source>
</evidence>
<dbReference type="Gene3D" id="1.10.10.10">
    <property type="entry name" value="Winged helix-like DNA-binding domain superfamily/Winged helix DNA-binding domain"/>
    <property type="match status" value="1"/>
</dbReference>
<feature type="DNA-binding region" description="Fork-head" evidence="3">
    <location>
        <begin position="15"/>
        <end position="107"/>
    </location>
</feature>
<evidence type="ECO:0000256" key="3">
    <source>
        <dbReference type="PROSITE-ProRule" id="PRU00089"/>
    </source>
</evidence>
<dbReference type="PROSITE" id="PS50039">
    <property type="entry name" value="FORK_HEAD_3"/>
    <property type="match status" value="1"/>
</dbReference>
<dbReference type="EMBL" id="AB210606">
    <property type="protein sequence ID" value="BAE06611.1"/>
    <property type="molecule type" value="mRNA"/>
</dbReference>
<dbReference type="PANTHER" id="PTHR11829">
    <property type="entry name" value="FORKHEAD BOX PROTEIN"/>
    <property type="match status" value="1"/>
</dbReference>
<dbReference type="PANTHER" id="PTHR11829:SF142">
    <property type="entry name" value="FORK-HEAD DOMAIN-CONTAINING PROTEIN"/>
    <property type="match status" value="1"/>
</dbReference>
<proteinExistence type="evidence at transcript level"/>
<dbReference type="InterPro" id="IPR001766">
    <property type="entry name" value="Fork_head_dom"/>
</dbReference>
<dbReference type="SMART" id="SM00339">
    <property type="entry name" value="FH"/>
    <property type="match status" value="1"/>
</dbReference>
<evidence type="ECO:0000313" key="5">
    <source>
        <dbReference type="EMBL" id="BAE06611.1"/>
    </source>
</evidence>
<dbReference type="InterPro" id="IPR047519">
    <property type="entry name" value="FH_FOXQ2-like"/>
</dbReference>
<feature type="domain" description="Fork-head" evidence="4">
    <location>
        <begin position="15"/>
        <end position="107"/>
    </location>
</feature>
<organism evidence="5">
    <name type="scientific">Ciona intestinalis</name>
    <name type="common">Transparent sea squirt</name>
    <name type="synonym">Ascidia intestinalis</name>
    <dbReference type="NCBI Taxonomy" id="7719"/>
    <lineage>
        <taxon>Eukaryota</taxon>
        <taxon>Metazoa</taxon>
        <taxon>Chordata</taxon>
        <taxon>Tunicata</taxon>
        <taxon>Ascidiacea</taxon>
        <taxon>Phlebobranchia</taxon>
        <taxon>Cionidae</taxon>
        <taxon>Ciona</taxon>
    </lineage>
</organism>
<dbReference type="CDD" id="cd20035">
    <property type="entry name" value="FH_FOXQ2-like"/>
    <property type="match status" value="1"/>
</dbReference>
<dbReference type="InterPro" id="IPR030456">
    <property type="entry name" value="TF_fork_head_CS_2"/>
</dbReference>
<accession>A0A1W2VPV0</accession>